<sequence length="182" mass="20344">MDMNDNPPKFEQPSYSCVLSEHASRGHFLSSPILVMDMNDNPPKFEQPSYSCVLSEHASRGQFVTVVSASDPDYIDHDRLVYTIAQGNELQTYGIDPVTGIITLVNMQNFAEKHVSILNVSVTDGVYTSFTRVKITILPANLHNPVFEHMFYDAKVDENQLAGRLVTTVSIHHTEQLSGVYP</sequence>
<protein>
    <recommendedName>
        <fullName evidence="6">Cadherin domain-containing protein</fullName>
    </recommendedName>
</protein>
<accession>A0A182T0X5</accession>
<dbReference type="GO" id="GO:0045296">
    <property type="term" value="F:cadherin binding"/>
    <property type="evidence" value="ECO:0007669"/>
    <property type="project" value="TreeGrafter"/>
</dbReference>
<dbReference type="PRINTS" id="PR00205">
    <property type="entry name" value="CADHERIN"/>
</dbReference>
<comment type="subcellular location">
    <subcellularLocation>
        <location evidence="1">Membrane</location>
    </subcellularLocation>
</comment>
<dbReference type="EnsemblMetazoa" id="AMAM017391-RA">
    <property type="protein sequence ID" value="AMAM017391-PA"/>
    <property type="gene ID" value="AMAM017391"/>
</dbReference>
<dbReference type="FunFam" id="2.60.40.60:FF:000026">
    <property type="entry name" value="FAT atypical cadherin 1"/>
    <property type="match status" value="1"/>
</dbReference>
<reference evidence="7" key="2">
    <citation type="submission" date="2020-05" db="UniProtKB">
        <authorList>
            <consortium name="EnsemblMetazoa"/>
        </authorList>
    </citation>
    <scope>IDENTIFICATION</scope>
    <source>
        <strain evidence="7">maculatus3</strain>
    </source>
</reference>
<dbReference type="InterPro" id="IPR020894">
    <property type="entry name" value="Cadherin_CS"/>
</dbReference>
<keyword evidence="8" id="KW-1185">Reference proteome</keyword>
<dbReference type="GO" id="GO:0016477">
    <property type="term" value="P:cell migration"/>
    <property type="evidence" value="ECO:0007669"/>
    <property type="project" value="TreeGrafter"/>
</dbReference>
<evidence type="ECO:0000256" key="5">
    <source>
        <dbReference type="PROSITE-ProRule" id="PRU00043"/>
    </source>
</evidence>
<dbReference type="Pfam" id="PF00028">
    <property type="entry name" value="Cadherin"/>
    <property type="match status" value="1"/>
</dbReference>
<dbReference type="PANTHER" id="PTHR24027">
    <property type="entry name" value="CADHERIN-23"/>
    <property type="match status" value="1"/>
</dbReference>
<dbReference type="GO" id="GO:0008013">
    <property type="term" value="F:beta-catenin binding"/>
    <property type="evidence" value="ECO:0007669"/>
    <property type="project" value="TreeGrafter"/>
</dbReference>
<dbReference type="CDD" id="cd11304">
    <property type="entry name" value="Cadherin_repeat"/>
    <property type="match status" value="1"/>
</dbReference>
<dbReference type="SUPFAM" id="SSF49313">
    <property type="entry name" value="Cadherin-like"/>
    <property type="match status" value="1"/>
</dbReference>
<dbReference type="SMART" id="SM00112">
    <property type="entry name" value="CA"/>
    <property type="match status" value="1"/>
</dbReference>
<evidence type="ECO:0000256" key="1">
    <source>
        <dbReference type="ARBA" id="ARBA00004370"/>
    </source>
</evidence>
<dbReference type="VEuPathDB" id="VectorBase:AMAM017391"/>
<evidence type="ECO:0000313" key="8">
    <source>
        <dbReference type="Proteomes" id="UP000075901"/>
    </source>
</evidence>
<keyword evidence="4" id="KW-0472">Membrane</keyword>
<dbReference type="GO" id="GO:0005509">
    <property type="term" value="F:calcium ion binding"/>
    <property type="evidence" value="ECO:0007669"/>
    <property type="project" value="UniProtKB-UniRule"/>
</dbReference>
<dbReference type="PROSITE" id="PS00232">
    <property type="entry name" value="CADHERIN_1"/>
    <property type="match status" value="1"/>
</dbReference>
<organism evidence="7 8">
    <name type="scientific">Anopheles maculatus</name>
    <dbReference type="NCBI Taxonomy" id="74869"/>
    <lineage>
        <taxon>Eukaryota</taxon>
        <taxon>Metazoa</taxon>
        <taxon>Ecdysozoa</taxon>
        <taxon>Arthropoda</taxon>
        <taxon>Hexapoda</taxon>
        <taxon>Insecta</taxon>
        <taxon>Pterygota</taxon>
        <taxon>Neoptera</taxon>
        <taxon>Endopterygota</taxon>
        <taxon>Diptera</taxon>
        <taxon>Nematocera</taxon>
        <taxon>Culicoidea</taxon>
        <taxon>Culicidae</taxon>
        <taxon>Anophelinae</taxon>
        <taxon>Anopheles</taxon>
        <taxon>Anopheles maculatus group</taxon>
    </lineage>
</organism>
<evidence type="ECO:0000256" key="2">
    <source>
        <dbReference type="ARBA" id="ARBA00022737"/>
    </source>
</evidence>
<keyword evidence="2" id="KW-0677">Repeat</keyword>
<reference evidence="8" key="1">
    <citation type="submission" date="2013-09" db="EMBL/GenBank/DDBJ databases">
        <title>The Genome Sequence of Anopheles maculatus species B.</title>
        <authorList>
            <consortium name="The Broad Institute Genomics Platform"/>
            <person name="Neafsey D.E."/>
            <person name="Besansky N."/>
            <person name="Howell P."/>
            <person name="Walton C."/>
            <person name="Young S.K."/>
            <person name="Zeng Q."/>
            <person name="Gargeya S."/>
            <person name="Fitzgerald M."/>
            <person name="Haas B."/>
            <person name="Abouelleil A."/>
            <person name="Allen A.W."/>
            <person name="Alvarado L."/>
            <person name="Arachchi H.M."/>
            <person name="Berlin A.M."/>
            <person name="Chapman S.B."/>
            <person name="Gainer-Dewar J."/>
            <person name="Goldberg J."/>
            <person name="Griggs A."/>
            <person name="Gujja S."/>
            <person name="Hansen M."/>
            <person name="Howarth C."/>
            <person name="Imamovic A."/>
            <person name="Ireland A."/>
            <person name="Larimer J."/>
            <person name="McCowan C."/>
            <person name="Murphy C."/>
            <person name="Pearson M."/>
            <person name="Poon T.W."/>
            <person name="Priest M."/>
            <person name="Roberts A."/>
            <person name="Saif S."/>
            <person name="Shea T."/>
            <person name="Sisk P."/>
            <person name="Sykes S."/>
            <person name="Wortman J."/>
            <person name="Nusbaum C."/>
            <person name="Birren B."/>
        </authorList>
    </citation>
    <scope>NUCLEOTIDE SEQUENCE [LARGE SCALE GENOMIC DNA]</scope>
    <source>
        <strain evidence="8">maculatus3</strain>
    </source>
</reference>
<dbReference type="GO" id="GO:0016342">
    <property type="term" value="C:catenin complex"/>
    <property type="evidence" value="ECO:0007669"/>
    <property type="project" value="TreeGrafter"/>
</dbReference>
<keyword evidence="3 5" id="KW-0106">Calcium</keyword>
<name>A0A182T0X5_9DIPT</name>
<proteinExistence type="predicted"/>
<dbReference type="GO" id="GO:0007156">
    <property type="term" value="P:homophilic cell adhesion via plasma membrane adhesion molecules"/>
    <property type="evidence" value="ECO:0007669"/>
    <property type="project" value="InterPro"/>
</dbReference>
<evidence type="ECO:0000256" key="4">
    <source>
        <dbReference type="ARBA" id="ARBA00023136"/>
    </source>
</evidence>
<dbReference type="Gene3D" id="2.60.40.60">
    <property type="entry name" value="Cadherins"/>
    <property type="match status" value="1"/>
</dbReference>
<evidence type="ECO:0000256" key="3">
    <source>
        <dbReference type="ARBA" id="ARBA00022837"/>
    </source>
</evidence>
<dbReference type="Proteomes" id="UP000075901">
    <property type="component" value="Unassembled WGS sequence"/>
</dbReference>
<dbReference type="InterPro" id="IPR015919">
    <property type="entry name" value="Cadherin-like_sf"/>
</dbReference>
<dbReference type="PANTHER" id="PTHR24027:SF438">
    <property type="entry name" value="CADHERIN 23"/>
    <property type="match status" value="1"/>
</dbReference>
<evidence type="ECO:0000259" key="6">
    <source>
        <dbReference type="PROSITE" id="PS50268"/>
    </source>
</evidence>
<evidence type="ECO:0000313" key="7">
    <source>
        <dbReference type="EnsemblMetazoa" id="AMAM017391-PA"/>
    </source>
</evidence>
<dbReference type="InterPro" id="IPR002126">
    <property type="entry name" value="Cadherin-like_dom"/>
</dbReference>
<dbReference type="InterPro" id="IPR039808">
    <property type="entry name" value="Cadherin"/>
</dbReference>
<feature type="domain" description="Cadherin" evidence="6">
    <location>
        <begin position="46"/>
        <end position="147"/>
    </location>
</feature>
<dbReference type="AlphaFoldDB" id="A0A182T0X5"/>
<dbReference type="PROSITE" id="PS50268">
    <property type="entry name" value="CADHERIN_2"/>
    <property type="match status" value="1"/>
</dbReference>